<evidence type="ECO:0000313" key="1">
    <source>
        <dbReference type="EMBL" id="HJF91526.1"/>
    </source>
</evidence>
<sequence>MRKSLYILLGSLLVVSCSFPEKKGEGQEAVGKVLSYAEALPLRQKYSDLFSRVEIVPLDTVADFLVADIRQFRYALNRFFVLSGDELLVFDHRGKGMARIDRRGQGREEYLSIRGFDVSEEDSTVCLLTFPPKLMYFSLDGTFVRECVMESRGFEMALLPDRSVAVYADNVKRGDTEKPALLDTYRAEGLRRKSFVQGYSHWEGKLIPSYQQKRVFTHLPDDKGILFSHPLSNRIYSLASADTVEIKYTLDFGKDNPPQDTPDRVRPEMPVTDVVKKYWPVYGFNSCWENSRYLYVQAFVGGECTDLLYDKRSSQFYAGWLENDLLQCQMNPVEATDTCLVGYVPTDNLVHLSEYLRLNPDQKLSEQTKRLMEWADQVGNPVVCLYWKESETSRSFHNPLIKKKVLGEDTN</sequence>
<dbReference type="PROSITE" id="PS51257">
    <property type="entry name" value="PROKAR_LIPOPROTEIN"/>
    <property type="match status" value="1"/>
</dbReference>
<accession>A0A921LB79</accession>
<gene>
    <name evidence="1" type="ORF">K8W02_03960</name>
</gene>
<organism evidence="1 2">
    <name type="scientific">Mediterranea massiliensis</name>
    <dbReference type="NCBI Taxonomy" id="1841865"/>
    <lineage>
        <taxon>Bacteria</taxon>
        <taxon>Pseudomonadati</taxon>
        <taxon>Bacteroidota</taxon>
        <taxon>Bacteroidia</taxon>
        <taxon>Bacteroidales</taxon>
        <taxon>Bacteroidaceae</taxon>
        <taxon>Mediterranea</taxon>
    </lineage>
</organism>
<name>A0A921LB79_9BACT</name>
<dbReference type="RefSeq" id="WP_276826808.1">
    <property type="nucleotide sequence ID" value="NZ_DYVX01000034.1"/>
</dbReference>
<protein>
    <submittedName>
        <fullName evidence="1">6-bladed beta-propeller</fullName>
    </submittedName>
</protein>
<dbReference type="AlphaFoldDB" id="A0A921LB79"/>
<reference evidence="1" key="1">
    <citation type="journal article" date="2021" name="PeerJ">
        <title>Extensive microbial diversity within the chicken gut microbiome revealed by metagenomics and culture.</title>
        <authorList>
            <person name="Gilroy R."/>
            <person name="Ravi A."/>
            <person name="Getino M."/>
            <person name="Pursley I."/>
            <person name="Horton D.L."/>
            <person name="Alikhan N.F."/>
            <person name="Baker D."/>
            <person name="Gharbi K."/>
            <person name="Hall N."/>
            <person name="Watson M."/>
            <person name="Adriaenssens E.M."/>
            <person name="Foster-Nyarko E."/>
            <person name="Jarju S."/>
            <person name="Secka A."/>
            <person name="Antonio M."/>
            <person name="Oren A."/>
            <person name="Chaudhuri R.R."/>
            <person name="La Ragione R."/>
            <person name="Hildebrand F."/>
            <person name="Pallen M.J."/>
        </authorList>
    </citation>
    <scope>NUCLEOTIDE SEQUENCE</scope>
    <source>
        <strain evidence="1">CHK55-1828</strain>
    </source>
</reference>
<reference evidence="1" key="2">
    <citation type="submission" date="2021-09" db="EMBL/GenBank/DDBJ databases">
        <authorList>
            <person name="Gilroy R."/>
        </authorList>
    </citation>
    <scope>NUCLEOTIDE SEQUENCE</scope>
    <source>
        <strain evidence="1">CHK55-1828</strain>
    </source>
</reference>
<dbReference type="Pfam" id="PF17170">
    <property type="entry name" value="DUF5128"/>
    <property type="match status" value="1"/>
</dbReference>
<dbReference type="Proteomes" id="UP000717835">
    <property type="component" value="Unassembled WGS sequence"/>
</dbReference>
<dbReference type="EMBL" id="DYVX01000034">
    <property type="protein sequence ID" value="HJF91526.1"/>
    <property type="molecule type" value="Genomic_DNA"/>
</dbReference>
<proteinExistence type="predicted"/>
<comment type="caution">
    <text evidence="1">The sequence shown here is derived from an EMBL/GenBank/DDBJ whole genome shotgun (WGS) entry which is preliminary data.</text>
</comment>
<evidence type="ECO:0000313" key="2">
    <source>
        <dbReference type="Proteomes" id="UP000717835"/>
    </source>
</evidence>